<dbReference type="AlphaFoldDB" id="A0ABC8UQC3"/>
<sequence>MVDTVEQTFILSGNREIPFTYLASLSAKWAAMKDKAPSVQGKIKCFLTGVKGFQYKQRTKFELRVYIDDGSLISEMLIDHHVVLKGIGHSPEEVTAALASSDKKKVSDMKETLKQFQSFLVNFEGTMLVQLNEASSVPIAIDMNQGCPAPDAWLLLRRLKSSNFAQPQQHPIMDPIELSP</sequence>
<dbReference type="Pfam" id="PF16099">
    <property type="entry name" value="RMI1_C"/>
    <property type="match status" value="1"/>
</dbReference>
<feature type="domain" description="RecQ-mediated genome instability protein 1 C-terminal OB-fold" evidence="1">
    <location>
        <begin position="17"/>
        <end position="159"/>
    </location>
</feature>
<evidence type="ECO:0000313" key="3">
    <source>
        <dbReference type="Proteomes" id="UP001642360"/>
    </source>
</evidence>
<evidence type="ECO:0000313" key="2">
    <source>
        <dbReference type="EMBL" id="CAK9183204.1"/>
    </source>
</evidence>
<protein>
    <recommendedName>
        <fullName evidence="1">RecQ-mediated genome instability protein 1 C-terminal OB-fold domain-containing protein</fullName>
    </recommendedName>
</protein>
<comment type="caution">
    <text evidence="2">The sequence shown here is derived from an EMBL/GenBank/DDBJ whole genome shotgun (WGS) entry which is preliminary data.</text>
</comment>
<dbReference type="EMBL" id="CAUOFW020008547">
    <property type="protein sequence ID" value="CAK9183204.1"/>
    <property type="molecule type" value="Genomic_DNA"/>
</dbReference>
<accession>A0ABC8UQC3</accession>
<dbReference type="PANTHER" id="PTHR14790:SF15">
    <property type="entry name" value="RECQ-MEDIATED GENOME INSTABILITY PROTEIN 1"/>
    <property type="match status" value="1"/>
</dbReference>
<dbReference type="PANTHER" id="PTHR14790">
    <property type="entry name" value="RECQ-MEDIATED GENOME INSTABILITY PROTEIN 1 RMI1"/>
    <property type="match status" value="1"/>
</dbReference>
<keyword evidence="3" id="KW-1185">Reference proteome</keyword>
<name>A0ABC8UQC3_9AQUA</name>
<proteinExistence type="predicted"/>
<organism evidence="2 3">
    <name type="scientific">Ilex paraguariensis</name>
    <name type="common">yerba mate</name>
    <dbReference type="NCBI Taxonomy" id="185542"/>
    <lineage>
        <taxon>Eukaryota</taxon>
        <taxon>Viridiplantae</taxon>
        <taxon>Streptophyta</taxon>
        <taxon>Embryophyta</taxon>
        <taxon>Tracheophyta</taxon>
        <taxon>Spermatophyta</taxon>
        <taxon>Magnoliopsida</taxon>
        <taxon>eudicotyledons</taxon>
        <taxon>Gunneridae</taxon>
        <taxon>Pentapetalae</taxon>
        <taxon>asterids</taxon>
        <taxon>campanulids</taxon>
        <taxon>Aquifoliales</taxon>
        <taxon>Aquifoliaceae</taxon>
        <taxon>Ilex</taxon>
    </lineage>
</organism>
<dbReference type="InterPro" id="IPR032199">
    <property type="entry name" value="RMI1_C"/>
</dbReference>
<gene>
    <name evidence="2" type="ORF">ILEXP_LOCUS53454</name>
</gene>
<evidence type="ECO:0000259" key="1">
    <source>
        <dbReference type="Pfam" id="PF16099"/>
    </source>
</evidence>
<dbReference type="Proteomes" id="UP001642360">
    <property type="component" value="Unassembled WGS sequence"/>
</dbReference>
<reference evidence="2 3" key="1">
    <citation type="submission" date="2024-02" db="EMBL/GenBank/DDBJ databases">
        <authorList>
            <person name="Vignale AGUSTIN F."/>
            <person name="Sosa J E."/>
            <person name="Modenutti C."/>
        </authorList>
    </citation>
    <scope>NUCLEOTIDE SEQUENCE [LARGE SCALE GENOMIC DNA]</scope>
</reference>